<dbReference type="REBASE" id="358472">
    <property type="entry name" value="S.DwiPP31ORF56980P"/>
</dbReference>
<dbReference type="InterPro" id="IPR000055">
    <property type="entry name" value="Restrct_endonuc_typeI_TRD"/>
</dbReference>
<keyword evidence="3" id="KW-0238">DNA-binding</keyword>
<reference evidence="5 6" key="1">
    <citation type="submission" date="2019-11" db="EMBL/GenBank/DDBJ databases">
        <title>Comparative genomics of hydrocarbon-degrading Desulfosarcina strains.</title>
        <authorList>
            <person name="Watanabe M."/>
            <person name="Kojima H."/>
            <person name="Fukui M."/>
        </authorList>
    </citation>
    <scope>NUCLEOTIDE SEQUENCE [LARGE SCALE GENOMIC DNA]</scope>
    <source>
        <strain evidence="5 6">PP31</strain>
    </source>
</reference>
<dbReference type="GO" id="GO:0009307">
    <property type="term" value="P:DNA restriction-modification system"/>
    <property type="evidence" value="ECO:0007669"/>
    <property type="project" value="UniProtKB-KW"/>
</dbReference>
<evidence type="ECO:0000313" key="6">
    <source>
        <dbReference type="Proteomes" id="UP000427769"/>
    </source>
</evidence>
<evidence type="ECO:0000256" key="1">
    <source>
        <dbReference type="ARBA" id="ARBA00010923"/>
    </source>
</evidence>
<dbReference type="Pfam" id="PF01420">
    <property type="entry name" value="Methylase_S"/>
    <property type="match status" value="2"/>
</dbReference>
<sequence>MKKGLEKLWLFDLCNPKQWKTLSMSKLKDSGYPVYGANGKIGFYDEYNHKKPTILVTCRGATCGQVHICEPYSYVTGNAMALDDLDANKVDIKYFFHRLKSRGFSDVISGTAQPQITRSNLEYVHFFLPSLEKQKRIAAILDKADAICRKREKAIELADGFLKSVFLDMFGDPVTNQKRWPERKLSEISEIKSGVTKGRKFNGKKTSFVPYMRVANVQDGFINLDDISDIEVLESDVDKYKLCSGDLLLTEGGDPDKLGRGAVWEGKIDPCIHQNHIFRVRTKKEVVLPEYLSMQIGSNRGKRYFLRSAKQTTGVASINITQLKNYIALVPPMDIQERFYFIEKKFKDFRRKLLQEKHNSDNLFNSLSQRAFRGDL</sequence>
<feature type="domain" description="Type I restriction modification DNA specificity" evidence="4">
    <location>
        <begin position="10"/>
        <end position="156"/>
    </location>
</feature>
<evidence type="ECO:0000259" key="4">
    <source>
        <dbReference type="Pfam" id="PF01420"/>
    </source>
</evidence>
<protein>
    <recommendedName>
        <fullName evidence="4">Type I restriction modification DNA specificity domain-containing protein</fullName>
    </recommendedName>
</protein>
<evidence type="ECO:0000313" key="5">
    <source>
        <dbReference type="EMBL" id="BBO78282.1"/>
    </source>
</evidence>
<organism evidence="5 6">
    <name type="scientific">Desulfosarcina widdelii</name>
    <dbReference type="NCBI Taxonomy" id="947919"/>
    <lineage>
        <taxon>Bacteria</taxon>
        <taxon>Pseudomonadati</taxon>
        <taxon>Thermodesulfobacteriota</taxon>
        <taxon>Desulfobacteria</taxon>
        <taxon>Desulfobacterales</taxon>
        <taxon>Desulfosarcinaceae</taxon>
        <taxon>Desulfosarcina</taxon>
    </lineage>
</organism>
<dbReference type="RefSeq" id="WP_155306935.1">
    <property type="nucleotide sequence ID" value="NZ_AP021875.1"/>
</dbReference>
<name>A0A5K7Z8C9_9BACT</name>
<dbReference type="EMBL" id="AP021875">
    <property type="protein sequence ID" value="BBO78282.1"/>
    <property type="molecule type" value="Genomic_DNA"/>
</dbReference>
<dbReference type="CDD" id="cd17266">
    <property type="entry name" value="RMtype1_S_Sau1132ORF3780P-TRD2-CR2_like"/>
    <property type="match status" value="1"/>
</dbReference>
<dbReference type="Gene3D" id="3.90.220.20">
    <property type="entry name" value="DNA methylase specificity domains"/>
    <property type="match status" value="2"/>
</dbReference>
<evidence type="ECO:0000256" key="3">
    <source>
        <dbReference type="ARBA" id="ARBA00023125"/>
    </source>
</evidence>
<dbReference type="PANTHER" id="PTHR30408:SF12">
    <property type="entry name" value="TYPE I RESTRICTION ENZYME MJAVIII SPECIFICITY SUBUNIT"/>
    <property type="match status" value="1"/>
</dbReference>
<comment type="similarity">
    <text evidence="1">Belongs to the type-I restriction system S methylase family.</text>
</comment>
<accession>A0A5K7Z8C9</accession>
<dbReference type="GO" id="GO:0003677">
    <property type="term" value="F:DNA binding"/>
    <property type="evidence" value="ECO:0007669"/>
    <property type="project" value="UniProtKB-KW"/>
</dbReference>
<dbReference type="Proteomes" id="UP000427769">
    <property type="component" value="Chromosome"/>
</dbReference>
<dbReference type="AlphaFoldDB" id="A0A5K7Z8C9"/>
<dbReference type="KEGG" id="dwd:DSCW_56990"/>
<dbReference type="InterPro" id="IPR044946">
    <property type="entry name" value="Restrct_endonuc_typeI_TRD_sf"/>
</dbReference>
<evidence type="ECO:0000256" key="2">
    <source>
        <dbReference type="ARBA" id="ARBA00022747"/>
    </source>
</evidence>
<dbReference type="PANTHER" id="PTHR30408">
    <property type="entry name" value="TYPE-1 RESTRICTION ENZYME ECOKI SPECIFICITY PROTEIN"/>
    <property type="match status" value="1"/>
</dbReference>
<keyword evidence="6" id="KW-1185">Reference proteome</keyword>
<keyword evidence="2" id="KW-0680">Restriction system</keyword>
<gene>
    <name evidence="5" type="ORF">DSCW_56990</name>
</gene>
<dbReference type="SUPFAM" id="SSF116734">
    <property type="entry name" value="DNA methylase specificity domain"/>
    <property type="match status" value="2"/>
</dbReference>
<dbReference type="OrthoDB" id="5363772at2"/>
<dbReference type="InterPro" id="IPR052021">
    <property type="entry name" value="Type-I_RS_S_subunit"/>
</dbReference>
<feature type="domain" description="Type I restriction modification DNA specificity" evidence="4">
    <location>
        <begin position="178"/>
        <end position="348"/>
    </location>
</feature>
<proteinExistence type="inferred from homology"/>
<dbReference type="CDD" id="cd17253">
    <property type="entry name" value="RMtype1_S_Eco933I-TRD2-CR2_like"/>
    <property type="match status" value="1"/>
</dbReference>